<comment type="caution">
    <text evidence="1">The sequence shown here is derived from an EMBL/GenBank/DDBJ whole genome shotgun (WGS) entry which is preliminary data.</text>
</comment>
<evidence type="ECO:0000313" key="2">
    <source>
        <dbReference type="Proteomes" id="UP000008553"/>
    </source>
</evidence>
<reference evidence="1 2" key="1">
    <citation type="journal article" date="2002" name="Nature">
        <title>Genome sequence and comparative analysis of the model rodent malaria parasite Plasmodium yoelii yoelii.</title>
        <authorList>
            <person name="Carlton J.M."/>
            <person name="Angiuoli S.V."/>
            <person name="Suh B.B."/>
            <person name="Kooij T.W."/>
            <person name="Pertea M."/>
            <person name="Silva J.C."/>
            <person name="Ermolaeva M.D."/>
            <person name="Allen J.E."/>
            <person name="Selengut J.D."/>
            <person name="Koo H.L."/>
            <person name="Peterson J.D."/>
            <person name="Pop M."/>
            <person name="Kosack D.S."/>
            <person name="Shumway M.F."/>
            <person name="Bidwell S.L."/>
            <person name="Shallom S.J."/>
            <person name="van Aken S.E."/>
            <person name="Riedmuller S.B."/>
            <person name="Feldblyum T.V."/>
            <person name="Cho J.K."/>
            <person name="Quackenbush J."/>
            <person name="Sedegah M."/>
            <person name="Shoaibi A."/>
            <person name="Cummings L.M."/>
            <person name="Florens L."/>
            <person name="Yates J.R."/>
            <person name="Raine J.D."/>
            <person name="Sinden R.E."/>
            <person name="Harris M.A."/>
            <person name="Cunningham D.A."/>
            <person name="Preiser P.R."/>
            <person name="Bergman L.W."/>
            <person name="Vaidya A.B."/>
            <person name="van Lin L.H."/>
            <person name="Janse C.J."/>
            <person name="Waters A.P."/>
            <person name="Smith H.O."/>
            <person name="White O.R."/>
            <person name="Salzberg S.L."/>
            <person name="Venter J.C."/>
            <person name="Fraser C.M."/>
            <person name="Hoffman S.L."/>
            <person name="Gardner M.J."/>
            <person name="Carucci D.J."/>
        </authorList>
    </citation>
    <scope>NUCLEOTIDE SEQUENCE [LARGE SCALE GENOMIC DNA]</scope>
    <source>
        <strain evidence="1 2">17XNL</strain>
    </source>
</reference>
<dbReference type="EMBL" id="AABL01001049">
    <property type="protein sequence ID" value="EAA15344.1"/>
    <property type="molecule type" value="Genomic_DNA"/>
</dbReference>
<dbReference type="Proteomes" id="UP000008553">
    <property type="component" value="Unassembled WGS sequence"/>
</dbReference>
<evidence type="ECO:0000313" key="1">
    <source>
        <dbReference type="EMBL" id="EAA15344.1"/>
    </source>
</evidence>
<name>Q7RIM1_PLAYO</name>
<gene>
    <name evidence="1" type="ORF">PY03598</name>
</gene>
<accession>Q7RIM1</accession>
<proteinExistence type="predicted"/>
<organism evidence="1 2">
    <name type="scientific">Plasmodium yoelii yoelii</name>
    <dbReference type="NCBI Taxonomy" id="73239"/>
    <lineage>
        <taxon>Eukaryota</taxon>
        <taxon>Sar</taxon>
        <taxon>Alveolata</taxon>
        <taxon>Apicomplexa</taxon>
        <taxon>Aconoidasida</taxon>
        <taxon>Haemosporida</taxon>
        <taxon>Plasmodiidae</taxon>
        <taxon>Plasmodium</taxon>
        <taxon>Plasmodium (Vinckeia)</taxon>
    </lineage>
</organism>
<dbReference type="AlphaFoldDB" id="Q7RIM1"/>
<dbReference type="STRING" id="73239.Q7RIM1"/>
<feature type="non-terminal residue" evidence="1">
    <location>
        <position position="1"/>
    </location>
</feature>
<dbReference type="Gene3D" id="3.30.450.60">
    <property type="match status" value="1"/>
</dbReference>
<dbReference type="InParanoid" id="Q7RIM1"/>
<dbReference type="PaxDb" id="73239-Q7RIM1"/>
<keyword evidence="2" id="KW-1185">Reference proteome</keyword>
<sequence>INYILDEIVMGGIVLETNIDAIMHSINGSKKLIDNESSFFGD</sequence>
<evidence type="ECO:0008006" key="3">
    <source>
        <dbReference type="Google" id="ProtNLM"/>
    </source>
</evidence>
<protein>
    <recommendedName>
        <fullName evidence="3">AP complex mu/sigma subunit domain-containing protein</fullName>
    </recommendedName>
</protein>